<dbReference type="InterPro" id="IPR033690">
    <property type="entry name" value="Adenylat_kinase_CS"/>
</dbReference>
<accession>A0A1H6ANS1</accession>
<evidence type="ECO:0000259" key="8">
    <source>
        <dbReference type="Pfam" id="PF05191"/>
    </source>
</evidence>
<dbReference type="InterPro" id="IPR000850">
    <property type="entry name" value="Adenylat/UMP-CMP_kin"/>
</dbReference>
<keyword evidence="2 5" id="KW-0545">Nucleotide biosynthesis</keyword>
<comment type="caution">
    <text evidence="5">Lacks conserved residue(s) required for the propagation of feature annotation.</text>
</comment>
<gene>
    <name evidence="5" type="primary">adk</name>
    <name evidence="9" type="ORF">SAMN05421819_3257</name>
</gene>
<name>A0A1H6ANS1_9BACT</name>
<dbReference type="UniPathway" id="UPA00588">
    <property type="reaction ID" value="UER00649"/>
</dbReference>
<comment type="subcellular location">
    <subcellularLocation>
        <location evidence="5 7">Cytoplasm</location>
    </subcellularLocation>
</comment>
<dbReference type="EMBL" id="FNVA01000005">
    <property type="protein sequence ID" value="SEG49824.1"/>
    <property type="molecule type" value="Genomic_DNA"/>
</dbReference>
<dbReference type="InterPro" id="IPR007862">
    <property type="entry name" value="Adenylate_kinase_lid-dom"/>
</dbReference>
<feature type="binding site" evidence="5">
    <location>
        <position position="49"/>
    </location>
    <ligand>
        <name>AMP</name>
        <dbReference type="ChEBI" id="CHEBI:456215"/>
    </ligand>
</feature>
<keyword evidence="5 7" id="KW-0067">ATP-binding</keyword>
<dbReference type="GO" id="GO:0005524">
    <property type="term" value="F:ATP binding"/>
    <property type="evidence" value="ECO:0007669"/>
    <property type="project" value="UniProtKB-UniRule"/>
</dbReference>
<keyword evidence="4 5" id="KW-0418">Kinase</keyword>
<dbReference type="Pfam" id="PF00406">
    <property type="entry name" value="ADK"/>
    <property type="match status" value="1"/>
</dbReference>
<comment type="function">
    <text evidence="5">Catalyzes the reversible transfer of the terminal phosphate group between ATP and AMP. Plays an important role in cellular energy homeostasis and in adenine nucleotide metabolism.</text>
</comment>
<dbReference type="HAMAP" id="MF_00235">
    <property type="entry name" value="Adenylate_kinase_Adk"/>
    <property type="match status" value="1"/>
</dbReference>
<dbReference type="NCBIfam" id="TIGR01351">
    <property type="entry name" value="adk"/>
    <property type="match status" value="1"/>
</dbReference>
<comment type="catalytic activity">
    <reaction evidence="5 7">
        <text>AMP + ATP = 2 ADP</text>
        <dbReference type="Rhea" id="RHEA:12973"/>
        <dbReference type="ChEBI" id="CHEBI:30616"/>
        <dbReference type="ChEBI" id="CHEBI:456215"/>
        <dbReference type="ChEBI" id="CHEBI:456216"/>
        <dbReference type="EC" id="2.7.4.3"/>
    </reaction>
</comment>
<protein>
    <recommendedName>
        <fullName evidence="5 7">Adenylate kinase</fullName>
        <shortName evidence="5">AK</shortName>
        <ecNumber evidence="5 7">2.7.4.3</ecNumber>
    </recommendedName>
    <alternativeName>
        <fullName evidence="5">ATP-AMP transphosphorylase</fullName>
    </alternativeName>
    <alternativeName>
        <fullName evidence="5">ATP:AMP phosphotransferase</fullName>
    </alternativeName>
    <alternativeName>
        <fullName evidence="5">Adenylate monophosphate kinase</fullName>
    </alternativeName>
</protein>
<feature type="region of interest" description="NMP" evidence="5">
    <location>
        <begin position="43"/>
        <end position="72"/>
    </location>
</feature>
<dbReference type="AlphaFoldDB" id="A0A1H6ANS1"/>
<feature type="binding site" evidence="5">
    <location>
        <begin position="148"/>
        <end position="149"/>
    </location>
    <ligand>
        <name>ATP</name>
        <dbReference type="ChEBI" id="CHEBI:30616"/>
    </ligand>
</feature>
<comment type="domain">
    <text evidence="5">Consists of three domains, a large central CORE domain and two small peripheral domains, NMPbind and LID, which undergo movements during catalysis. The LID domain closes over the site of phosphoryl transfer upon ATP binding. Assembling and dissambling the active center during each catalytic cycle provides an effective means to prevent ATP hydrolysis.</text>
</comment>
<dbReference type="GO" id="GO:0044209">
    <property type="term" value="P:AMP salvage"/>
    <property type="evidence" value="ECO:0007669"/>
    <property type="project" value="UniProtKB-UniRule"/>
</dbReference>
<feature type="binding site" evidence="5">
    <location>
        <begin position="70"/>
        <end position="72"/>
    </location>
    <ligand>
        <name>AMP</name>
        <dbReference type="ChEBI" id="CHEBI:456215"/>
    </ligand>
</feature>
<feature type="binding site" evidence="5">
    <location>
        <position position="105"/>
    </location>
    <ligand>
        <name>AMP</name>
        <dbReference type="ChEBI" id="CHEBI:456215"/>
    </ligand>
</feature>
<dbReference type="InterPro" id="IPR006259">
    <property type="entry name" value="Adenyl_kin_sub"/>
</dbReference>
<dbReference type="PROSITE" id="PS00113">
    <property type="entry name" value="ADENYLATE_KINASE"/>
    <property type="match status" value="1"/>
</dbReference>
<organism evidence="9 10">
    <name type="scientific">Bryocella elongata</name>
    <dbReference type="NCBI Taxonomy" id="863522"/>
    <lineage>
        <taxon>Bacteria</taxon>
        <taxon>Pseudomonadati</taxon>
        <taxon>Acidobacteriota</taxon>
        <taxon>Terriglobia</taxon>
        <taxon>Terriglobales</taxon>
        <taxon>Acidobacteriaceae</taxon>
        <taxon>Bryocella</taxon>
    </lineage>
</organism>
<dbReference type="Pfam" id="PF05191">
    <property type="entry name" value="ADK_lid"/>
    <property type="match status" value="1"/>
</dbReference>
<dbReference type="PANTHER" id="PTHR23359">
    <property type="entry name" value="NUCLEOTIDE KINASE"/>
    <property type="match status" value="1"/>
</dbReference>
<feature type="binding site" evidence="5">
    <location>
        <position position="172"/>
    </location>
    <ligand>
        <name>AMP</name>
        <dbReference type="ChEBI" id="CHEBI:456215"/>
    </ligand>
</feature>
<feature type="binding site" evidence="5">
    <location>
        <position position="44"/>
    </location>
    <ligand>
        <name>AMP</name>
        <dbReference type="ChEBI" id="CHEBI:456215"/>
    </ligand>
</feature>
<dbReference type="FunFam" id="3.40.50.300:FF:000106">
    <property type="entry name" value="Adenylate kinase mitochondrial"/>
    <property type="match status" value="1"/>
</dbReference>
<comment type="subunit">
    <text evidence="5 7">Monomer.</text>
</comment>
<dbReference type="CDD" id="cd01428">
    <property type="entry name" value="ADK"/>
    <property type="match status" value="1"/>
</dbReference>
<dbReference type="EC" id="2.7.4.3" evidence="5 7"/>
<feature type="binding site" evidence="5">
    <location>
        <begin position="23"/>
        <end position="28"/>
    </location>
    <ligand>
        <name>ATP</name>
        <dbReference type="ChEBI" id="CHEBI:30616"/>
    </ligand>
</feature>
<dbReference type="GO" id="GO:0004017">
    <property type="term" value="F:AMP kinase activity"/>
    <property type="evidence" value="ECO:0007669"/>
    <property type="project" value="UniProtKB-UniRule"/>
</dbReference>
<keyword evidence="10" id="KW-1185">Reference proteome</keyword>
<feature type="region of interest" description="LID" evidence="5">
    <location>
        <begin position="138"/>
        <end position="175"/>
    </location>
</feature>
<dbReference type="SUPFAM" id="SSF52540">
    <property type="entry name" value="P-loop containing nucleoside triphosphate hydrolases"/>
    <property type="match status" value="1"/>
</dbReference>
<dbReference type="Proteomes" id="UP000236728">
    <property type="component" value="Unassembled WGS sequence"/>
</dbReference>
<reference evidence="9 10" key="1">
    <citation type="submission" date="2016-10" db="EMBL/GenBank/DDBJ databases">
        <authorList>
            <person name="de Groot N.N."/>
        </authorList>
    </citation>
    <scope>NUCLEOTIDE SEQUENCE [LARGE SCALE GENOMIC DNA]</scope>
    <source>
        <strain evidence="9 10">DSM 22489</strain>
    </source>
</reference>
<sequence length="234" mass="25868">MSDTLTNSNEFLPGPVLLLGAPGVGKGTQAKRLMERFGIPQISTGDLLRQNRKDRTPLGIFADELIDRGELVPDDLVNQMVAERFKQPDTARGYILDGFPRTLGQAEWLDGVLATSLLPVVAINIVVPEKVLLERITGRLICPVCGTIYNIYSNPPKNDRVCDHEGAKLEQRADDSEAVFYDRMKAFEAKTAAVIEYYRHHGGRFSEVDGDRNVDVVTEGILAALLAMRQQTVS</sequence>
<comment type="pathway">
    <text evidence="5">Purine metabolism; AMP biosynthesis via salvage pathway; AMP from ADP: step 1/1.</text>
</comment>
<dbReference type="Gene3D" id="3.40.50.300">
    <property type="entry name" value="P-loop containing nucleotide triphosphate hydrolases"/>
    <property type="match status" value="1"/>
</dbReference>
<dbReference type="OrthoDB" id="9805030at2"/>
<dbReference type="InterPro" id="IPR027417">
    <property type="entry name" value="P-loop_NTPase"/>
</dbReference>
<keyword evidence="3 5" id="KW-0547">Nucleotide-binding</keyword>
<evidence type="ECO:0000256" key="6">
    <source>
        <dbReference type="RuleBase" id="RU003330"/>
    </source>
</evidence>
<evidence type="ECO:0000256" key="2">
    <source>
        <dbReference type="ARBA" id="ARBA00022727"/>
    </source>
</evidence>
<feature type="binding site" evidence="5">
    <location>
        <begin position="98"/>
        <end position="101"/>
    </location>
    <ligand>
        <name>AMP</name>
        <dbReference type="ChEBI" id="CHEBI:456215"/>
    </ligand>
</feature>
<feature type="binding site" evidence="5">
    <location>
        <position position="212"/>
    </location>
    <ligand>
        <name>ATP</name>
        <dbReference type="ChEBI" id="CHEBI:30616"/>
    </ligand>
</feature>
<keyword evidence="1 5" id="KW-0808">Transferase</keyword>
<dbReference type="PRINTS" id="PR00094">
    <property type="entry name" value="ADENYLTKNASE"/>
</dbReference>
<evidence type="ECO:0000313" key="9">
    <source>
        <dbReference type="EMBL" id="SEG49824.1"/>
    </source>
</evidence>
<dbReference type="GO" id="GO:0005737">
    <property type="term" value="C:cytoplasm"/>
    <property type="evidence" value="ECO:0007669"/>
    <property type="project" value="UniProtKB-SubCell"/>
</dbReference>
<comment type="similarity">
    <text evidence="5 6">Belongs to the adenylate kinase family.</text>
</comment>
<proteinExistence type="inferred from homology"/>
<feature type="domain" description="Adenylate kinase active site lid" evidence="8">
    <location>
        <begin position="139"/>
        <end position="174"/>
    </location>
</feature>
<evidence type="ECO:0000256" key="5">
    <source>
        <dbReference type="HAMAP-Rule" id="MF_00235"/>
    </source>
</evidence>
<evidence type="ECO:0000256" key="7">
    <source>
        <dbReference type="RuleBase" id="RU003331"/>
    </source>
</evidence>
<evidence type="ECO:0000256" key="3">
    <source>
        <dbReference type="ARBA" id="ARBA00022741"/>
    </source>
</evidence>
<feature type="binding site" evidence="5">
    <location>
        <position position="139"/>
    </location>
    <ligand>
        <name>ATP</name>
        <dbReference type="ChEBI" id="CHEBI:30616"/>
    </ligand>
</feature>
<evidence type="ECO:0000256" key="4">
    <source>
        <dbReference type="ARBA" id="ARBA00022777"/>
    </source>
</evidence>
<dbReference type="NCBIfam" id="NF001381">
    <property type="entry name" value="PRK00279.1-3"/>
    <property type="match status" value="1"/>
</dbReference>
<feature type="binding site" evidence="5">
    <location>
        <position position="183"/>
    </location>
    <ligand>
        <name>AMP</name>
        <dbReference type="ChEBI" id="CHEBI:456215"/>
    </ligand>
</feature>
<evidence type="ECO:0000256" key="1">
    <source>
        <dbReference type="ARBA" id="ARBA00022679"/>
    </source>
</evidence>
<keyword evidence="5" id="KW-0963">Cytoplasm</keyword>
<evidence type="ECO:0000313" key="10">
    <source>
        <dbReference type="Proteomes" id="UP000236728"/>
    </source>
</evidence>